<sequence length="135" mass="15239">MDCLIRANGHTANIIDVSGEYRMLRASVNGPSYHSDERIMPYMEAVGFRLVALIHMFDLRANLISALVEQWRLKTHTFHLPYREYIITLEDATLQLGLLINGSAATGTSKVIKPVALCYHLLGRSLVMIKIDLRV</sequence>
<name>A0ABR0QRP8_GOSAR</name>
<dbReference type="InterPro" id="IPR044824">
    <property type="entry name" value="MAIN-like"/>
</dbReference>
<dbReference type="Proteomes" id="UP001358586">
    <property type="component" value="Chromosome 2"/>
</dbReference>
<organism evidence="2 3">
    <name type="scientific">Gossypium arboreum</name>
    <name type="common">Tree cotton</name>
    <name type="synonym">Gossypium nanking</name>
    <dbReference type="NCBI Taxonomy" id="29729"/>
    <lineage>
        <taxon>Eukaryota</taxon>
        <taxon>Viridiplantae</taxon>
        <taxon>Streptophyta</taxon>
        <taxon>Embryophyta</taxon>
        <taxon>Tracheophyta</taxon>
        <taxon>Spermatophyta</taxon>
        <taxon>Magnoliopsida</taxon>
        <taxon>eudicotyledons</taxon>
        <taxon>Gunneridae</taxon>
        <taxon>Pentapetalae</taxon>
        <taxon>rosids</taxon>
        <taxon>malvids</taxon>
        <taxon>Malvales</taxon>
        <taxon>Malvaceae</taxon>
        <taxon>Malvoideae</taxon>
        <taxon>Gossypium</taxon>
    </lineage>
</organism>
<reference evidence="2 3" key="1">
    <citation type="submission" date="2023-03" db="EMBL/GenBank/DDBJ databases">
        <title>WGS of Gossypium arboreum.</title>
        <authorList>
            <person name="Yu D."/>
        </authorList>
    </citation>
    <scope>NUCLEOTIDE SEQUENCE [LARGE SCALE GENOMIC DNA]</scope>
    <source>
        <tissue evidence="2">Leaf</tissue>
    </source>
</reference>
<comment type="caution">
    <text evidence="2">The sequence shown here is derived from an EMBL/GenBank/DDBJ whole genome shotgun (WGS) entry which is preliminary data.</text>
</comment>
<keyword evidence="3" id="KW-1185">Reference proteome</keyword>
<dbReference type="PANTHER" id="PTHR46033:SF8">
    <property type="entry name" value="PROTEIN MAINTENANCE OF MERISTEMS-LIKE"/>
    <property type="match status" value="1"/>
</dbReference>
<proteinExistence type="predicted"/>
<feature type="domain" description="Aminotransferase-like plant mobile" evidence="1">
    <location>
        <begin position="48"/>
        <end position="125"/>
    </location>
</feature>
<protein>
    <recommendedName>
        <fullName evidence="1">Aminotransferase-like plant mobile domain-containing protein</fullName>
    </recommendedName>
</protein>
<dbReference type="PANTHER" id="PTHR46033">
    <property type="entry name" value="PROTEIN MAIN-LIKE 2"/>
    <property type="match status" value="1"/>
</dbReference>
<dbReference type="EMBL" id="JARKNE010000002">
    <property type="protein sequence ID" value="KAK5842006.1"/>
    <property type="molecule type" value="Genomic_DNA"/>
</dbReference>
<dbReference type="Pfam" id="PF10536">
    <property type="entry name" value="PMD"/>
    <property type="match status" value="1"/>
</dbReference>
<evidence type="ECO:0000313" key="2">
    <source>
        <dbReference type="EMBL" id="KAK5842006.1"/>
    </source>
</evidence>
<evidence type="ECO:0000313" key="3">
    <source>
        <dbReference type="Proteomes" id="UP001358586"/>
    </source>
</evidence>
<evidence type="ECO:0000259" key="1">
    <source>
        <dbReference type="Pfam" id="PF10536"/>
    </source>
</evidence>
<dbReference type="InterPro" id="IPR019557">
    <property type="entry name" value="AminoTfrase-like_pln_mobile"/>
</dbReference>
<accession>A0ABR0QRP8</accession>
<gene>
    <name evidence="2" type="ORF">PVK06_004332</name>
</gene>